<dbReference type="Proteomes" id="UP000015101">
    <property type="component" value="Unassembled WGS sequence"/>
</dbReference>
<dbReference type="EMBL" id="KB096830">
    <property type="protein sequence ID" value="ESO01099.1"/>
    <property type="molecule type" value="Genomic_DNA"/>
</dbReference>
<reference evidence="13 15" key="2">
    <citation type="journal article" date="2013" name="Nature">
        <title>Insights into bilaterian evolution from three spiralian genomes.</title>
        <authorList>
            <person name="Simakov O."/>
            <person name="Marletaz F."/>
            <person name="Cho S.J."/>
            <person name="Edsinger-Gonzales E."/>
            <person name="Havlak P."/>
            <person name="Hellsten U."/>
            <person name="Kuo D.H."/>
            <person name="Larsson T."/>
            <person name="Lv J."/>
            <person name="Arendt D."/>
            <person name="Savage R."/>
            <person name="Osoegawa K."/>
            <person name="de Jong P."/>
            <person name="Grimwood J."/>
            <person name="Chapman J.A."/>
            <person name="Shapiro H."/>
            <person name="Aerts A."/>
            <person name="Otillar R.P."/>
            <person name="Terry A.Y."/>
            <person name="Boore J.L."/>
            <person name="Grigoriev I.V."/>
            <person name="Lindberg D.R."/>
            <person name="Seaver E.C."/>
            <person name="Weisblat D.A."/>
            <person name="Putnam N.H."/>
            <person name="Rokhsar D.S."/>
        </authorList>
    </citation>
    <scope>NUCLEOTIDE SEQUENCE</scope>
</reference>
<keyword evidence="6" id="KW-0832">Ubl conjugation</keyword>
<sequence length="166" mass="18527">KADELIRLAELKMKSSSLSSLNLSSTSIAVMCVDLASTASSLHLDKTMAIKLSGLTKKSYTTAIKILQQMLNMKQDMSISNLSIQFGCSEAKQLAINIFKRFYQDSQQNLDLNEMNVGLFNCASLYISCRKLKIKVDRRKMISYVGVQASVFNRLVEQMDPVATNI</sequence>
<evidence type="ECO:0000256" key="8">
    <source>
        <dbReference type="ARBA" id="ARBA00023242"/>
    </source>
</evidence>
<dbReference type="eggNOG" id="KOG4557">
    <property type="taxonomic scope" value="Eukaryota"/>
</dbReference>
<reference evidence="14" key="3">
    <citation type="submission" date="2015-06" db="UniProtKB">
        <authorList>
            <consortium name="EnsemblMetazoa"/>
        </authorList>
    </citation>
    <scope>IDENTIFICATION</scope>
</reference>
<evidence type="ECO:0000313" key="13">
    <source>
        <dbReference type="EMBL" id="ESO01099.1"/>
    </source>
</evidence>
<dbReference type="InterPro" id="IPR054113">
    <property type="entry name" value="ORC6_cyclin-like_2nd"/>
</dbReference>
<organism evidence="14 15">
    <name type="scientific">Helobdella robusta</name>
    <name type="common">Californian leech</name>
    <dbReference type="NCBI Taxonomy" id="6412"/>
    <lineage>
        <taxon>Eukaryota</taxon>
        <taxon>Metazoa</taxon>
        <taxon>Spiralia</taxon>
        <taxon>Lophotrochozoa</taxon>
        <taxon>Annelida</taxon>
        <taxon>Clitellata</taxon>
        <taxon>Hirudinea</taxon>
        <taxon>Rhynchobdellida</taxon>
        <taxon>Glossiphoniidae</taxon>
        <taxon>Helobdella</taxon>
    </lineage>
</organism>
<dbReference type="AlphaFoldDB" id="T1EH47"/>
<keyword evidence="5" id="KW-0235">DNA replication</keyword>
<dbReference type="GeneID" id="20195897"/>
<feature type="domain" description="ORC6 second cyclin-like" evidence="12">
    <location>
        <begin position="78"/>
        <end position="160"/>
    </location>
</feature>
<evidence type="ECO:0000259" key="12">
    <source>
        <dbReference type="Pfam" id="PF21913"/>
    </source>
</evidence>
<comment type="similarity">
    <text evidence="2">Belongs to the ORC6 family.</text>
</comment>
<evidence type="ECO:0000256" key="2">
    <source>
        <dbReference type="ARBA" id="ARBA00010840"/>
    </source>
</evidence>
<dbReference type="OrthoDB" id="5552484at2759"/>
<evidence type="ECO:0000256" key="7">
    <source>
        <dbReference type="ARBA" id="ARBA00023125"/>
    </source>
</evidence>
<evidence type="ECO:0000256" key="4">
    <source>
        <dbReference type="ARBA" id="ARBA00022553"/>
    </source>
</evidence>
<dbReference type="GO" id="GO:0005664">
    <property type="term" value="C:nuclear origin of replication recognition complex"/>
    <property type="evidence" value="ECO:0007669"/>
    <property type="project" value="InterPro"/>
</dbReference>
<dbReference type="PANTHER" id="PTHR13394">
    <property type="entry name" value="ORIGIN RECOGNITION COMPLEX SUBUNIT 6"/>
    <property type="match status" value="1"/>
</dbReference>
<dbReference type="GO" id="GO:0003677">
    <property type="term" value="F:DNA binding"/>
    <property type="evidence" value="ECO:0007669"/>
    <property type="project" value="UniProtKB-KW"/>
</dbReference>
<keyword evidence="7" id="KW-0238">DNA-binding</keyword>
<dbReference type="Gene3D" id="1.10.472.10">
    <property type="entry name" value="Cyclin-like"/>
    <property type="match status" value="1"/>
</dbReference>
<keyword evidence="4" id="KW-0597">Phosphoprotein</keyword>
<evidence type="ECO:0000256" key="9">
    <source>
        <dbReference type="ARBA" id="ARBA00062917"/>
    </source>
</evidence>
<evidence type="ECO:0000256" key="10">
    <source>
        <dbReference type="ARBA" id="ARBA00069654"/>
    </source>
</evidence>
<accession>T1EH47</accession>
<dbReference type="RefSeq" id="XP_009020811.1">
    <property type="nucleotide sequence ID" value="XM_009022563.1"/>
</dbReference>
<dbReference type="Pfam" id="PF21913">
    <property type="entry name" value="ORC6_2nd"/>
    <property type="match status" value="1"/>
</dbReference>
<evidence type="ECO:0000313" key="14">
    <source>
        <dbReference type="EnsemblMetazoa" id="HelroP125158"/>
    </source>
</evidence>
<dbReference type="Pfam" id="PF05460">
    <property type="entry name" value="ORC6"/>
    <property type="match status" value="1"/>
</dbReference>
<evidence type="ECO:0000256" key="1">
    <source>
        <dbReference type="ARBA" id="ARBA00004123"/>
    </source>
</evidence>
<gene>
    <name evidence="14" type="primary">20195897</name>
    <name evidence="13" type="ORF">HELRODRAFT_125158</name>
</gene>
<protein>
    <recommendedName>
        <fullName evidence="10">Origin recognition complex subunit 6</fullName>
    </recommendedName>
</protein>
<dbReference type="FunFam" id="1.10.472.10:FF:000054">
    <property type="entry name" value="origin recognition complex subunit 6"/>
    <property type="match status" value="1"/>
</dbReference>
<keyword evidence="15" id="KW-1185">Reference proteome</keyword>
<dbReference type="EMBL" id="AMQM01005151">
    <property type="status" value="NOT_ANNOTATED_CDS"/>
    <property type="molecule type" value="Genomic_DNA"/>
</dbReference>
<reference evidence="15" key="1">
    <citation type="submission" date="2012-12" db="EMBL/GenBank/DDBJ databases">
        <authorList>
            <person name="Hellsten U."/>
            <person name="Grimwood J."/>
            <person name="Chapman J.A."/>
            <person name="Shapiro H."/>
            <person name="Aerts A."/>
            <person name="Otillar R.P."/>
            <person name="Terry A.Y."/>
            <person name="Boore J.L."/>
            <person name="Simakov O."/>
            <person name="Marletaz F."/>
            <person name="Cho S.-J."/>
            <person name="Edsinger-Gonzales E."/>
            <person name="Havlak P."/>
            <person name="Kuo D.-H."/>
            <person name="Larsson T."/>
            <person name="Lv J."/>
            <person name="Arendt D."/>
            <person name="Savage R."/>
            <person name="Osoegawa K."/>
            <person name="de Jong P."/>
            <person name="Lindberg D.R."/>
            <person name="Seaver E.C."/>
            <person name="Weisblat D.A."/>
            <person name="Putnam N.H."/>
            <person name="Grigoriev I.V."/>
            <person name="Rokhsar D.S."/>
        </authorList>
    </citation>
    <scope>NUCLEOTIDE SEQUENCE</scope>
</reference>
<dbReference type="PANTHER" id="PTHR13394:SF0">
    <property type="entry name" value="ORIGIN RECOGNITION COMPLEX SUBUNIT 6"/>
    <property type="match status" value="1"/>
</dbReference>
<dbReference type="EnsemblMetazoa" id="HelroT125158">
    <property type="protein sequence ID" value="HelroP125158"/>
    <property type="gene ID" value="HelroG125158"/>
</dbReference>
<dbReference type="InterPro" id="IPR020529">
    <property type="entry name" value="ORC6_met/pln"/>
</dbReference>
<evidence type="ECO:0000313" key="15">
    <source>
        <dbReference type="Proteomes" id="UP000015101"/>
    </source>
</evidence>
<feature type="domain" description="ORC6 first cyclin-like" evidence="11">
    <location>
        <begin position="1"/>
        <end position="73"/>
    </location>
</feature>
<name>T1EH47_HELRO</name>
<evidence type="ECO:0000256" key="6">
    <source>
        <dbReference type="ARBA" id="ARBA00022843"/>
    </source>
</evidence>
<dbReference type="FunCoup" id="T1EH47">
    <property type="interactions" value="626"/>
</dbReference>
<comment type="subunit">
    <text evidence="9">Component of ORC, a complex composed of at least 6 subunits: ORC1, ORC2, ORC3, ORC4, ORC5 and ORC6. ORC is regulated in a cell-cycle dependent manner. It is sequentially assembled at the exit from anaphase of mitosis and disassembled as cells enter S phase. Interacts with DBF4.</text>
</comment>
<dbReference type="HOGENOM" id="CLU_1606767_0_0_1"/>
<dbReference type="KEGG" id="hro:HELRODRAFT_125158"/>
<dbReference type="InterPro" id="IPR008721">
    <property type="entry name" value="ORC6_cyclin_first"/>
</dbReference>
<dbReference type="GO" id="GO:0006260">
    <property type="term" value="P:DNA replication"/>
    <property type="evidence" value="ECO:0007669"/>
    <property type="project" value="UniProtKB-KW"/>
</dbReference>
<evidence type="ECO:0000256" key="3">
    <source>
        <dbReference type="ARBA" id="ARBA00022499"/>
    </source>
</evidence>
<dbReference type="InParanoid" id="T1EH47"/>
<keyword evidence="3" id="KW-1017">Isopeptide bond</keyword>
<keyword evidence="8" id="KW-0539">Nucleus</keyword>
<dbReference type="CTD" id="20195897"/>
<evidence type="ECO:0000259" key="11">
    <source>
        <dbReference type="Pfam" id="PF05460"/>
    </source>
</evidence>
<proteinExistence type="inferred from homology"/>
<evidence type="ECO:0000256" key="5">
    <source>
        <dbReference type="ARBA" id="ARBA00022705"/>
    </source>
</evidence>
<dbReference type="OMA" id="ACMELAC"/>
<comment type="subcellular location">
    <subcellularLocation>
        <location evidence="1">Nucleus</location>
    </subcellularLocation>
</comment>
<dbReference type="STRING" id="6412.T1EH47"/>